<feature type="region of interest" description="Disordered" evidence="1">
    <location>
        <begin position="201"/>
        <end position="255"/>
    </location>
</feature>
<dbReference type="PANTHER" id="PTHR37338:SF1">
    <property type="entry name" value="SPERMATOGENESIS-ASSOCIATED PROTEIN 32"/>
    <property type="match status" value="1"/>
</dbReference>
<dbReference type="Proteomes" id="UP000694399">
    <property type="component" value="Chromosome E2"/>
</dbReference>
<reference evidence="2" key="3">
    <citation type="submission" date="2025-09" db="UniProtKB">
        <authorList>
            <consortium name="Ensembl"/>
        </authorList>
    </citation>
    <scope>IDENTIFICATION</scope>
</reference>
<evidence type="ECO:0000256" key="1">
    <source>
        <dbReference type="SAM" id="MobiDB-lite"/>
    </source>
</evidence>
<dbReference type="PANTHER" id="PTHR37338">
    <property type="entry name" value="SPERMATOGENESIS-ASSOCIATED PROTEIN 32"/>
    <property type="match status" value="1"/>
</dbReference>
<proteinExistence type="predicted"/>
<dbReference type="GeneTree" id="ENSGT00390000006879"/>
<feature type="compositionally biased region" description="Basic and acidic residues" evidence="1">
    <location>
        <begin position="42"/>
        <end position="72"/>
    </location>
</feature>
<feature type="compositionally biased region" description="Polar residues" evidence="1">
    <location>
        <begin position="25"/>
        <end position="36"/>
    </location>
</feature>
<keyword evidence="3" id="KW-1185">Reference proteome</keyword>
<name>A0A8C8WZ86_PANLE</name>
<feature type="region of interest" description="Disordered" evidence="1">
    <location>
        <begin position="1"/>
        <end position="82"/>
    </location>
</feature>
<organism evidence="2 3">
    <name type="scientific">Panthera leo</name>
    <name type="common">Lion</name>
    <dbReference type="NCBI Taxonomy" id="9689"/>
    <lineage>
        <taxon>Eukaryota</taxon>
        <taxon>Metazoa</taxon>
        <taxon>Chordata</taxon>
        <taxon>Craniata</taxon>
        <taxon>Vertebrata</taxon>
        <taxon>Euteleostomi</taxon>
        <taxon>Mammalia</taxon>
        <taxon>Eutheria</taxon>
        <taxon>Laurasiatheria</taxon>
        <taxon>Carnivora</taxon>
        <taxon>Feliformia</taxon>
        <taxon>Felidae</taxon>
        <taxon>Pantherinae</taxon>
        <taxon>Panthera</taxon>
    </lineage>
</organism>
<dbReference type="Ensembl" id="ENSPLOT00000012840.1">
    <property type="protein sequence ID" value="ENSPLOP00000011608.1"/>
    <property type="gene ID" value="ENSPLOG00000008481.1"/>
</dbReference>
<protein>
    <recommendedName>
        <fullName evidence="4">Spermatogenesis associated 32</fullName>
    </recommendedName>
</protein>
<dbReference type="GO" id="GO:0048471">
    <property type="term" value="C:perinuclear region of cytoplasm"/>
    <property type="evidence" value="ECO:0007669"/>
    <property type="project" value="TreeGrafter"/>
</dbReference>
<feature type="compositionally biased region" description="Basic and acidic residues" evidence="1">
    <location>
        <begin position="220"/>
        <end position="236"/>
    </location>
</feature>
<evidence type="ECO:0000313" key="3">
    <source>
        <dbReference type="Proteomes" id="UP000694399"/>
    </source>
</evidence>
<dbReference type="Pfam" id="PF15310">
    <property type="entry name" value="VAD1-2"/>
    <property type="match status" value="1"/>
</dbReference>
<dbReference type="InterPro" id="IPR029297">
    <property type="entry name" value="SPATA32"/>
</dbReference>
<accession>A0A8C8WZ86</accession>
<reference evidence="2" key="1">
    <citation type="journal article" date="2019" name="bioRxiv">
        <title>Long live the king: chromosome-level assembly of the lion (Panthera leo) using linked-read, Hi-C, and long read data.</title>
        <authorList>
            <person name="Armstrong E.E."/>
            <person name="Taylor R.W."/>
            <person name="Miller D.E."/>
            <person name="Kaelin C."/>
            <person name="Barsh G."/>
            <person name="Hadly E.A."/>
            <person name="Petrov D."/>
        </authorList>
    </citation>
    <scope>NUCLEOTIDE SEQUENCE [LARGE SCALE GENOMIC DNA]</scope>
</reference>
<dbReference type="AlphaFoldDB" id="A0A8C8WZ86"/>
<feature type="compositionally biased region" description="Pro residues" evidence="1">
    <location>
        <begin position="155"/>
        <end position="166"/>
    </location>
</feature>
<feature type="region of interest" description="Disordered" evidence="1">
    <location>
        <begin position="276"/>
        <end position="300"/>
    </location>
</feature>
<dbReference type="GO" id="GO:0003779">
    <property type="term" value="F:actin binding"/>
    <property type="evidence" value="ECO:0007669"/>
    <property type="project" value="TreeGrafter"/>
</dbReference>
<dbReference type="OMA" id="ACHHSIS"/>
<reference evidence="2" key="2">
    <citation type="submission" date="2025-08" db="UniProtKB">
        <authorList>
            <consortium name="Ensembl"/>
        </authorList>
    </citation>
    <scope>IDENTIFICATION</scope>
</reference>
<evidence type="ECO:0000313" key="2">
    <source>
        <dbReference type="Ensembl" id="ENSPLOP00000011608.1"/>
    </source>
</evidence>
<dbReference type="GO" id="GO:0007283">
    <property type="term" value="P:spermatogenesis"/>
    <property type="evidence" value="ECO:0007669"/>
    <property type="project" value="InterPro"/>
</dbReference>
<feature type="compositionally biased region" description="Basic and acidic residues" evidence="1">
    <location>
        <begin position="242"/>
        <end position="251"/>
    </location>
</feature>
<sequence length="317" mass="34759">MAANFQQELRGSYTRAHTHTHTHTPLSSPSIGSQPLGTELKPVQKEDLYLKPKVELEPEPKPKDPEQQEYRTEFLQPFPQQDISQWSVRSNSSYLSAAEEGRASANHRSIRVQTSKHLFWADKLIQASEHSLQQAVGRQLDKKSTAPPAADAQQPPDPHPASPSPSPAIGLAELINFASSLAVASSSNMDLPKLEHVIKAPPQKAEAPSTDPAVPPAVDQPEKEELAKEWLEKPLEAGEPQKAWKQEDKSFPHSYLDFNKPGVKRATIEGEVKLLQAPTISPPPQGAVEDSLPGTRKGSPLLLKIHFKVSSPSSPEK</sequence>
<evidence type="ECO:0008006" key="4">
    <source>
        <dbReference type="Google" id="ProtNLM"/>
    </source>
</evidence>
<feature type="region of interest" description="Disordered" evidence="1">
    <location>
        <begin position="132"/>
        <end position="168"/>
    </location>
</feature>